<keyword evidence="7 12" id="KW-0220">Diaminopimelate biosynthesis</keyword>
<comment type="pathway">
    <text evidence="2 12">Amino-acid biosynthesis; L-lysine biosynthesis via DAP pathway; (S)-tetrahydrodipicolinate from L-aspartate: step 3/4.</text>
</comment>
<dbReference type="EMBL" id="JBHUMZ010000016">
    <property type="protein sequence ID" value="MFD2638329.1"/>
    <property type="molecule type" value="Genomic_DNA"/>
</dbReference>
<evidence type="ECO:0000256" key="4">
    <source>
        <dbReference type="ARBA" id="ARBA00012086"/>
    </source>
</evidence>
<reference evidence="15" key="1">
    <citation type="journal article" date="2019" name="Int. J. Syst. Evol. Microbiol.">
        <title>The Global Catalogue of Microorganisms (GCM) 10K type strain sequencing project: providing services to taxonomists for standard genome sequencing and annotation.</title>
        <authorList>
            <consortium name="The Broad Institute Genomics Platform"/>
            <consortium name="The Broad Institute Genome Sequencing Center for Infectious Disease"/>
            <person name="Wu L."/>
            <person name="Ma J."/>
        </authorList>
    </citation>
    <scope>NUCLEOTIDE SEQUENCE [LARGE SCALE GENOMIC DNA]</scope>
    <source>
        <strain evidence="15">TISTR 1571</strain>
    </source>
</reference>
<evidence type="ECO:0000256" key="9">
    <source>
        <dbReference type="ARBA" id="ARBA00023239"/>
    </source>
</evidence>
<comment type="similarity">
    <text evidence="3 12 13">Belongs to the DapA family.</text>
</comment>
<dbReference type="SUPFAM" id="SSF51569">
    <property type="entry name" value="Aldolase"/>
    <property type="match status" value="1"/>
</dbReference>
<dbReference type="InterPro" id="IPR005263">
    <property type="entry name" value="DapA"/>
</dbReference>
<evidence type="ECO:0000256" key="6">
    <source>
        <dbReference type="ARBA" id="ARBA00022605"/>
    </source>
</evidence>
<dbReference type="HAMAP" id="MF_00418">
    <property type="entry name" value="DapA"/>
    <property type="match status" value="1"/>
</dbReference>
<comment type="caution">
    <text evidence="14">The sequence shown here is derived from an EMBL/GenBank/DDBJ whole genome shotgun (WGS) entry which is preliminary data.</text>
</comment>
<feature type="binding site" evidence="12">
    <location>
        <position position="47"/>
    </location>
    <ligand>
        <name>pyruvate</name>
        <dbReference type="ChEBI" id="CHEBI:15361"/>
    </ligand>
</feature>
<dbReference type="PANTHER" id="PTHR12128:SF66">
    <property type="entry name" value="4-HYDROXY-2-OXOGLUTARATE ALDOLASE, MITOCHONDRIAL"/>
    <property type="match status" value="1"/>
</dbReference>
<evidence type="ECO:0000256" key="3">
    <source>
        <dbReference type="ARBA" id="ARBA00007592"/>
    </source>
</evidence>
<feature type="site" description="Part of a proton relay during catalysis" evidence="12">
    <location>
        <position position="46"/>
    </location>
</feature>
<dbReference type="InterPro" id="IPR002220">
    <property type="entry name" value="DapA-like"/>
</dbReference>
<dbReference type="PANTHER" id="PTHR12128">
    <property type="entry name" value="DIHYDRODIPICOLINATE SYNTHASE"/>
    <property type="match status" value="1"/>
</dbReference>
<evidence type="ECO:0000313" key="14">
    <source>
        <dbReference type="EMBL" id="MFD2638329.1"/>
    </source>
</evidence>
<dbReference type="RefSeq" id="WP_054751449.1">
    <property type="nucleotide sequence ID" value="NZ_JBHUMZ010000016.1"/>
</dbReference>
<gene>
    <name evidence="12 14" type="primary">dapA</name>
    <name evidence="14" type="ORF">ACFSW4_05590</name>
</gene>
<keyword evidence="15" id="KW-1185">Reference proteome</keyword>
<dbReference type="InterPro" id="IPR020624">
    <property type="entry name" value="Schiff_base-form_aldolases_CS"/>
</dbReference>
<dbReference type="InterPro" id="IPR020625">
    <property type="entry name" value="Schiff_base-form_aldolases_AS"/>
</dbReference>
<feature type="active site" description="Proton donor/acceptor" evidence="12">
    <location>
        <position position="135"/>
    </location>
</feature>
<dbReference type="Gene3D" id="3.20.20.70">
    <property type="entry name" value="Aldolase class I"/>
    <property type="match status" value="1"/>
</dbReference>
<feature type="site" description="Part of a proton relay during catalysis" evidence="12">
    <location>
        <position position="109"/>
    </location>
</feature>
<keyword evidence="5 12" id="KW-0963">Cytoplasm</keyword>
<keyword evidence="9 12" id="KW-0456">Lyase</keyword>
<dbReference type="PRINTS" id="PR00146">
    <property type="entry name" value="DHPICSNTHASE"/>
</dbReference>
<protein>
    <recommendedName>
        <fullName evidence="4 12">4-hydroxy-tetrahydrodipicolinate synthase</fullName>
        <shortName evidence="12">HTPA synthase</shortName>
        <ecNumber evidence="4 12">4.3.3.7</ecNumber>
    </recommendedName>
</protein>
<evidence type="ECO:0000256" key="13">
    <source>
        <dbReference type="PIRNR" id="PIRNR001365"/>
    </source>
</evidence>
<feature type="binding site" evidence="12">
    <location>
        <position position="205"/>
    </location>
    <ligand>
        <name>pyruvate</name>
        <dbReference type="ChEBI" id="CHEBI:15361"/>
    </ligand>
</feature>
<dbReference type="EC" id="4.3.3.7" evidence="4 12"/>
<comment type="catalytic activity">
    <reaction evidence="11 12">
        <text>L-aspartate 4-semialdehyde + pyruvate = (2S,4S)-4-hydroxy-2,3,4,5-tetrahydrodipicolinate + H2O + H(+)</text>
        <dbReference type="Rhea" id="RHEA:34171"/>
        <dbReference type="ChEBI" id="CHEBI:15361"/>
        <dbReference type="ChEBI" id="CHEBI:15377"/>
        <dbReference type="ChEBI" id="CHEBI:15378"/>
        <dbReference type="ChEBI" id="CHEBI:67139"/>
        <dbReference type="ChEBI" id="CHEBI:537519"/>
        <dbReference type="EC" id="4.3.3.7"/>
    </reaction>
</comment>
<evidence type="ECO:0000256" key="7">
    <source>
        <dbReference type="ARBA" id="ARBA00022915"/>
    </source>
</evidence>
<evidence type="ECO:0000256" key="10">
    <source>
        <dbReference type="ARBA" id="ARBA00023270"/>
    </source>
</evidence>
<keyword evidence="8 12" id="KW-0457">Lysine biosynthesis</keyword>
<feature type="active site" description="Schiff-base intermediate with substrate" evidence="12">
    <location>
        <position position="163"/>
    </location>
</feature>
<dbReference type="Proteomes" id="UP001597452">
    <property type="component" value="Unassembled WGS sequence"/>
</dbReference>
<dbReference type="PIRSF" id="PIRSF001365">
    <property type="entry name" value="DHDPS"/>
    <property type="match status" value="1"/>
</dbReference>
<evidence type="ECO:0000256" key="5">
    <source>
        <dbReference type="ARBA" id="ARBA00022490"/>
    </source>
</evidence>
<dbReference type="InterPro" id="IPR013785">
    <property type="entry name" value="Aldolase_TIM"/>
</dbReference>
<proteinExistence type="inferred from homology"/>
<sequence length="288" mass="31206">MMNFGKVITAMVTPFDDQNELDLKRTEALVEHLINNGSDALVVGGTTGESPTLSKEEKLTLYKHVAEVANGRIPVIAGTGSNNTKETIEFTQKVESTGVDAILLVAPYYNKPNQEGLYQHFKTIAELTNLPIMLYNIPGRTSVNMSVETIVKLSKVPNIVAVKESSQDLLAITEIVAQTDDDFKLYSGDDGFTLPIVSVGGDGIVSVSAHLYGNEMQEMVTSYFDGDVTKATQLHQQLLPKMKALFNAPSPVPVKTALNQAGVSVGSVRLPLVPLTSEEEKQLKEALQ</sequence>
<keyword evidence="6 12" id="KW-0028">Amino-acid biosynthesis</keyword>
<evidence type="ECO:0000256" key="8">
    <source>
        <dbReference type="ARBA" id="ARBA00023154"/>
    </source>
</evidence>
<evidence type="ECO:0000256" key="11">
    <source>
        <dbReference type="ARBA" id="ARBA00047836"/>
    </source>
</evidence>
<dbReference type="NCBIfam" id="TIGR00674">
    <property type="entry name" value="dapA"/>
    <property type="match status" value="1"/>
</dbReference>
<comment type="caution">
    <text evidence="12">Was originally thought to be a dihydrodipicolinate synthase (DHDPS), catalyzing the condensation of (S)-aspartate-beta-semialdehyde [(S)-ASA] and pyruvate to dihydrodipicolinate (DHDP). However, it was shown in E.coli that the product of the enzymatic reaction is not dihydrodipicolinate but in fact (4S)-4-hydroxy-2,3,4,5-tetrahydro-(2S)-dipicolinic acid (HTPA), and that the consecutive dehydration reaction leading to DHDP is not spontaneous but catalyzed by DapB.</text>
</comment>
<comment type="subunit">
    <text evidence="12">Homotetramer; dimer of dimers.</text>
</comment>
<dbReference type="PROSITE" id="PS00665">
    <property type="entry name" value="DHDPS_1"/>
    <property type="match status" value="1"/>
</dbReference>
<comment type="subcellular location">
    <subcellularLocation>
        <location evidence="12">Cytoplasm</location>
    </subcellularLocation>
</comment>
<dbReference type="CDD" id="cd00950">
    <property type="entry name" value="DHDPS"/>
    <property type="match status" value="1"/>
</dbReference>
<dbReference type="PROSITE" id="PS00666">
    <property type="entry name" value="DHDPS_2"/>
    <property type="match status" value="1"/>
</dbReference>
<dbReference type="SMART" id="SM01130">
    <property type="entry name" value="DHDPS"/>
    <property type="match status" value="1"/>
</dbReference>
<name>A0ABW5Q8N6_9BACI</name>
<dbReference type="GO" id="GO:0008840">
    <property type="term" value="F:4-hydroxy-tetrahydrodipicolinate synthase activity"/>
    <property type="evidence" value="ECO:0007669"/>
    <property type="project" value="UniProtKB-EC"/>
</dbReference>
<evidence type="ECO:0000256" key="1">
    <source>
        <dbReference type="ARBA" id="ARBA00003294"/>
    </source>
</evidence>
<organism evidence="14 15">
    <name type="scientific">Piscibacillus salipiscarius</name>
    <dbReference type="NCBI Taxonomy" id="299480"/>
    <lineage>
        <taxon>Bacteria</taxon>
        <taxon>Bacillati</taxon>
        <taxon>Bacillota</taxon>
        <taxon>Bacilli</taxon>
        <taxon>Bacillales</taxon>
        <taxon>Bacillaceae</taxon>
        <taxon>Piscibacillus</taxon>
    </lineage>
</organism>
<comment type="function">
    <text evidence="1 12">Catalyzes the condensation of (S)-aspartate-beta-semialdehyde [(S)-ASA] and pyruvate to 4-hydroxy-tetrahydrodipicolinate (HTPA).</text>
</comment>
<accession>A0ABW5Q8N6</accession>
<keyword evidence="10 12" id="KW-0704">Schiff base</keyword>
<evidence type="ECO:0000256" key="2">
    <source>
        <dbReference type="ARBA" id="ARBA00005120"/>
    </source>
</evidence>
<evidence type="ECO:0000313" key="15">
    <source>
        <dbReference type="Proteomes" id="UP001597452"/>
    </source>
</evidence>
<dbReference type="Pfam" id="PF00701">
    <property type="entry name" value="DHDPS"/>
    <property type="match status" value="1"/>
</dbReference>
<evidence type="ECO:0000256" key="12">
    <source>
        <dbReference type="HAMAP-Rule" id="MF_00418"/>
    </source>
</evidence>